<feature type="transmembrane region" description="Helical" evidence="2">
    <location>
        <begin position="6"/>
        <end position="27"/>
    </location>
</feature>
<keyword evidence="2" id="KW-0472">Membrane</keyword>
<keyword evidence="4" id="KW-0830">Ubiquinone</keyword>
<dbReference type="PROSITE" id="PS50011">
    <property type="entry name" value="PROTEIN_KINASE_DOM"/>
    <property type="match status" value="1"/>
</dbReference>
<evidence type="ECO:0000259" key="3">
    <source>
        <dbReference type="PROSITE" id="PS50011"/>
    </source>
</evidence>
<dbReference type="PANTHER" id="PTHR10566:SF113">
    <property type="entry name" value="PROTEIN ACTIVITY OF BC1 COMPLEX KINASE 7, CHLOROPLASTIC"/>
    <property type="match status" value="1"/>
</dbReference>
<evidence type="ECO:0000313" key="5">
    <source>
        <dbReference type="Proteomes" id="UP001319861"/>
    </source>
</evidence>
<dbReference type="Gene3D" id="1.10.510.10">
    <property type="entry name" value="Transferase(Phosphotransferase) domain 1"/>
    <property type="match status" value="1"/>
</dbReference>
<dbReference type="EMBL" id="AP024525">
    <property type="protein sequence ID" value="BCT74453.1"/>
    <property type="molecule type" value="Genomic_DNA"/>
</dbReference>
<keyword evidence="5" id="KW-1185">Reference proteome</keyword>
<feature type="transmembrane region" description="Helical" evidence="2">
    <location>
        <begin position="644"/>
        <end position="663"/>
    </location>
</feature>
<evidence type="ECO:0000256" key="1">
    <source>
        <dbReference type="ARBA" id="ARBA00009670"/>
    </source>
</evidence>
<dbReference type="PANTHER" id="PTHR10566">
    <property type="entry name" value="CHAPERONE-ACTIVITY OF BC1 COMPLEX CABC1 -RELATED"/>
    <property type="match status" value="1"/>
</dbReference>
<sequence>MAGDVLANLGIGVFSVIVIAFQSWLVAAISRRVLGVPVGWPRSIVVGIVMTSSLAWAVQYLFKAANLGNEKGLNTDPGVALAFGVIAAFWIFAFGVAVLVGLEIVVPTGSLPTARSLFTGWAARRRRGRRYTEVVGIAARHGLASQFRGFRRRDSAGQEARTARSLRLALEEGGVAFVKLGQMLSTRADLLPEPYIRELSLLQTQVAPETWEDVSGALDAGLGRPASSVFASVEREPLASASVAQVHRATLTDGTAVVVKVQRPSARAQVERDVEIIVRLARWLSRTAPWARQLGAEDLARGFADSLAEELDYRVELDNMRSVAAALGRKSGVRVPVAYPELSGPTLLVMEAMPGQPLTRAGDILAGLAPEERSALATRLLTVTLDQMITVGVFHADLHPGNILVLPDGGLGLLDFGSVGRLDPQSKMALGLLLNAIENQDNVGATDALLELLDRPEELDERAVEREVGQLITRYRGGFSGAGSQEMFQQLFGMVMRHGFAVPRQIAAAFRALGALEGSIALIEPGFDVVGTAREHGRRLMHDQLGPGALKEQLEAKAIQALPMLARLPRRIDRITDSLERGRFQVNVRFLAERRDRAFVTAVVQQLIVAVLAGAATIGAIMLITSENGPIVPPGVSLHAMMGYFLLFAGFVLSLRSVALVFAQRGDDG</sequence>
<dbReference type="Pfam" id="PF03109">
    <property type="entry name" value="ABC1"/>
    <property type="match status" value="1"/>
</dbReference>
<accession>A0ABM7PQH6</accession>
<dbReference type="Proteomes" id="UP001319861">
    <property type="component" value="Chromosome"/>
</dbReference>
<comment type="similarity">
    <text evidence="1">Belongs to the protein kinase superfamily. ADCK protein kinase family.</text>
</comment>
<name>A0ABM7PQH6_SINCY</name>
<dbReference type="RefSeq" id="WP_229231198.1">
    <property type="nucleotide sequence ID" value="NZ_AP024525.1"/>
</dbReference>
<protein>
    <submittedName>
        <fullName evidence="4">Ubiquinone biosynthesis protein UbiB</fullName>
    </submittedName>
</protein>
<organism evidence="4 5">
    <name type="scientific">Sinomonas cyclohexanicum</name>
    <name type="common">Corynebacterium cyclohexanicum</name>
    <dbReference type="NCBI Taxonomy" id="322009"/>
    <lineage>
        <taxon>Bacteria</taxon>
        <taxon>Bacillati</taxon>
        <taxon>Actinomycetota</taxon>
        <taxon>Actinomycetes</taxon>
        <taxon>Micrococcales</taxon>
        <taxon>Micrococcaceae</taxon>
        <taxon>Sinomonas</taxon>
    </lineage>
</organism>
<evidence type="ECO:0000256" key="2">
    <source>
        <dbReference type="SAM" id="Phobius"/>
    </source>
</evidence>
<keyword evidence="2" id="KW-0812">Transmembrane</keyword>
<feature type="transmembrane region" description="Helical" evidence="2">
    <location>
        <begin position="599"/>
        <end position="624"/>
    </location>
</feature>
<dbReference type="CDD" id="cd05121">
    <property type="entry name" value="ABC1_ADCK3-like"/>
    <property type="match status" value="1"/>
</dbReference>
<gene>
    <name evidence="4" type="primary">ubiB</name>
    <name evidence="4" type="ORF">SCMU_02950</name>
</gene>
<proteinExistence type="inferred from homology"/>
<dbReference type="InterPro" id="IPR011009">
    <property type="entry name" value="Kinase-like_dom_sf"/>
</dbReference>
<feature type="transmembrane region" description="Helical" evidence="2">
    <location>
        <begin position="39"/>
        <end position="62"/>
    </location>
</feature>
<feature type="transmembrane region" description="Helical" evidence="2">
    <location>
        <begin position="82"/>
        <end position="106"/>
    </location>
</feature>
<dbReference type="InterPro" id="IPR000719">
    <property type="entry name" value="Prot_kinase_dom"/>
</dbReference>
<dbReference type="InterPro" id="IPR004147">
    <property type="entry name" value="ABC1_dom"/>
</dbReference>
<reference evidence="4 5" key="1">
    <citation type="journal article" date="2021" name="J. Biosci. Bioeng.">
        <title>Identification and characterization of a chc gene cluster responsible for the aromatization pathway of cyclohexanecarboxylate degradation in Sinomonas cyclohexanicum ATCC 51369.</title>
        <authorList>
            <person name="Yamamoto T."/>
            <person name="Hasegawa Y."/>
            <person name="Lau P.C.K."/>
            <person name="Iwaki H."/>
        </authorList>
    </citation>
    <scope>NUCLEOTIDE SEQUENCE [LARGE SCALE GENOMIC DNA]</scope>
    <source>
        <strain evidence="4 5">ATCC 51369</strain>
    </source>
</reference>
<dbReference type="InterPro" id="IPR050154">
    <property type="entry name" value="UbiB_kinase"/>
</dbReference>
<evidence type="ECO:0000313" key="4">
    <source>
        <dbReference type="EMBL" id="BCT74453.1"/>
    </source>
</evidence>
<feature type="domain" description="Protein kinase" evidence="3">
    <location>
        <begin position="232"/>
        <end position="545"/>
    </location>
</feature>
<keyword evidence="2" id="KW-1133">Transmembrane helix</keyword>
<dbReference type="SUPFAM" id="SSF56112">
    <property type="entry name" value="Protein kinase-like (PK-like)"/>
    <property type="match status" value="1"/>
</dbReference>